<reference evidence="4" key="1">
    <citation type="journal article" date="2012" name="Nature">
        <title>A physical, genetic and functional sequence assembly of the barley genome.</title>
        <authorList>
            <consortium name="The International Barley Genome Sequencing Consortium"/>
            <person name="Mayer K.F."/>
            <person name="Waugh R."/>
            <person name="Brown J.W."/>
            <person name="Schulman A."/>
            <person name="Langridge P."/>
            <person name="Platzer M."/>
            <person name="Fincher G.B."/>
            <person name="Muehlbauer G.J."/>
            <person name="Sato K."/>
            <person name="Close T.J."/>
            <person name="Wise R.P."/>
            <person name="Stein N."/>
        </authorList>
    </citation>
    <scope>NUCLEOTIDE SEQUENCE [LARGE SCALE GENOMIC DNA]</scope>
    <source>
        <strain evidence="4">cv. Morex</strain>
    </source>
</reference>
<feature type="region of interest" description="Disordered" evidence="1">
    <location>
        <begin position="72"/>
        <end position="97"/>
    </location>
</feature>
<reference evidence="3" key="3">
    <citation type="submission" date="2022-01" db="UniProtKB">
        <authorList>
            <consortium name="EnsemblPlants"/>
        </authorList>
    </citation>
    <scope>IDENTIFICATION</scope>
    <source>
        <strain evidence="3">subsp. vulgare</strain>
    </source>
</reference>
<sequence>MDRGSAGFAWLLVAGLLLGSWTTPACSSRLLPVPAAAADDDAKVWVAGGGPGYGGSDKLKAALLARRSLGLRLTAPPSPTSNTPRARAAPAPPGGQL</sequence>
<dbReference type="AlphaFoldDB" id="A0A8I6Y9S7"/>
<keyword evidence="4" id="KW-1185">Reference proteome</keyword>
<evidence type="ECO:0000313" key="4">
    <source>
        <dbReference type="Proteomes" id="UP000011116"/>
    </source>
</evidence>
<evidence type="ECO:0000256" key="1">
    <source>
        <dbReference type="SAM" id="MobiDB-lite"/>
    </source>
</evidence>
<evidence type="ECO:0000256" key="2">
    <source>
        <dbReference type="SAM" id="SignalP"/>
    </source>
</evidence>
<protein>
    <submittedName>
        <fullName evidence="3">Uncharacterized protein</fullName>
    </submittedName>
</protein>
<accession>A0A8I6Y9S7</accession>
<evidence type="ECO:0000313" key="3">
    <source>
        <dbReference type="EnsemblPlants" id="HORVU.MOREX.r3.7HG0658290.1"/>
    </source>
</evidence>
<name>A0A8I6Y9S7_HORVV</name>
<feature type="signal peptide" evidence="2">
    <location>
        <begin position="1"/>
        <end position="27"/>
    </location>
</feature>
<dbReference type="EnsemblPlants" id="HORVU.MOREX.r3.7HG0658290.1">
    <property type="protein sequence ID" value="HORVU.MOREX.r3.7HG0658290.1"/>
    <property type="gene ID" value="HORVU.MOREX.r3.7HG0658290"/>
</dbReference>
<reference evidence="3" key="2">
    <citation type="submission" date="2020-10" db="EMBL/GenBank/DDBJ databases">
        <authorList>
            <person name="Scholz U."/>
            <person name="Mascher M."/>
            <person name="Fiebig A."/>
        </authorList>
    </citation>
    <scope>NUCLEOTIDE SEQUENCE [LARGE SCALE GENOMIC DNA]</scope>
    <source>
        <strain evidence="3">cv. Morex</strain>
    </source>
</reference>
<proteinExistence type="predicted"/>
<keyword evidence="2" id="KW-0732">Signal</keyword>
<dbReference type="Gramene" id="HORVU.MOREX.r3.7HG0658290.1">
    <property type="protein sequence ID" value="HORVU.MOREX.r3.7HG0658290.1"/>
    <property type="gene ID" value="HORVU.MOREX.r3.7HG0658290"/>
</dbReference>
<dbReference type="Proteomes" id="UP000011116">
    <property type="component" value="Chromosome 7H"/>
</dbReference>
<feature type="chain" id="PRO_5035231317" evidence="2">
    <location>
        <begin position="28"/>
        <end position="97"/>
    </location>
</feature>
<organism evidence="3 4">
    <name type="scientific">Hordeum vulgare subsp. vulgare</name>
    <name type="common">Domesticated barley</name>
    <dbReference type="NCBI Taxonomy" id="112509"/>
    <lineage>
        <taxon>Eukaryota</taxon>
        <taxon>Viridiplantae</taxon>
        <taxon>Streptophyta</taxon>
        <taxon>Embryophyta</taxon>
        <taxon>Tracheophyta</taxon>
        <taxon>Spermatophyta</taxon>
        <taxon>Magnoliopsida</taxon>
        <taxon>Liliopsida</taxon>
        <taxon>Poales</taxon>
        <taxon>Poaceae</taxon>
        <taxon>BOP clade</taxon>
        <taxon>Pooideae</taxon>
        <taxon>Triticodae</taxon>
        <taxon>Triticeae</taxon>
        <taxon>Hordeinae</taxon>
        <taxon>Hordeum</taxon>
    </lineage>
</organism>